<comment type="caution">
    <text evidence="1">The sequence shown here is derived from an EMBL/GenBank/DDBJ whole genome shotgun (WGS) entry which is preliminary data.</text>
</comment>
<name>A0A397VH12_9GLOM</name>
<sequence length="277" mass="31869">MIEMLSEEEFEFDIRQKTNFNKYISDENEEDSKETIVHFISNLAVNANNMYYSTVSVEYPSTSSQNSQGLSDQRKCQGVTICPHIDNQIKSAKHCNVDFDSEVFKMIKDELAIIKKPYSKTSSNSSCTSLPVLRKIKENTLMQYRNNSSQNNNRASQILQCNEGYFIGCSLWLNGDSWYRFISILESCNINIIRCLLNGELFDRSLIQDKCSFSHLDEHNQPYKAQLENMSCEHTYPPSPSSHVPEAIQNQLKSLIETTSRDLEHVTPRKLISDTNF</sequence>
<reference evidence="1 2" key="1">
    <citation type="submission" date="2018-06" db="EMBL/GenBank/DDBJ databases">
        <title>Comparative genomics reveals the genomic features of Rhizophagus irregularis, R. cerebriforme, R. diaphanum and Gigaspora rosea, and their symbiotic lifestyle signature.</title>
        <authorList>
            <person name="Morin E."/>
            <person name="San Clemente H."/>
            <person name="Chen E.C.H."/>
            <person name="De La Providencia I."/>
            <person name="Hainaut M."/>
            <person name="Kuo A."/>
            <person name="Kohler A."/>
            <person name="Murat C."/>
            <person name="Tang N."/>
            <person name="Roy S."/>
            <person name="Loubradou J."/>
            <person name="Henrissat B."/>
            <person name="Grigoriev I.V."/>
            <person name="Corradi N."/>
            <person name="Roux C."/>
            <person name="Martin F.M."/>
        </authorList>
    </citation>
    <scope>NUCLEOTIDE SEQUENCE [LARGE SCALE GENOMIC DNA]</scope>
    <source>
        <strain evidence="1 2">DAOM 194757</strain>
    </source>
</reference>
<proteinExistence type="predicted"/>
<gene>
    <name evidence="1" type="ORF">C2G38_2177532</name>
</gene>
<evidence type="ECO:0000313" key="1">
    <source>
        <dbReference type="EMBL" id="RIB21111.1"/>
    </source>
</evidence>
<dbReference type="AlphaFoldDB" id="A0A397VH12"/>
<evidence type="ECO:0000313" key="2">
    <source>
        <dbReference type="Proteomes" id="UP000266673"/>
    </source>
</evidence>
<dbReference type="EMBL" id="QKWP01000379">
    <property type="protein sequence ID" value="RIB21111.1"/>
    <property type="molecule type" value="Genomic_DNA"/>
</dbReference>
<protein>
    <submittedName>
        <fullName evidence="1">Uncharacterized protein</fullName>
    </submittedName>
</protein>
<accession>A0A397VH12</accession>
<keyword evidence="2" id="KW-1185">Reference proteome</keyword>
<dbReference type="OrthoDB" id="2431572at2759"/>
<dbReference type="Proteomes" id="UP000266673">
    <property type="component" value="Unassembled WGS sequence"/>
</dbReference>
<organism evidence="1 2">
    <name type="scientific">Gigaspora rosea</name>
    <dbReference type="NCBI Taxonomy" id="44941"/>
    <lineage>
        <taxon>Eukaryota</taxon>
        <taxon>Fungi</taxon>
        <taxon>Fungi incertae sedis</taxon>
        <taxon>Mucoromycota</taxon>
        <taxon>Glomeromycotina</taxon>
        <taxon>Glomeromycetes</taxon>
        <taxon>Diversisporales</taxon>
        <taxon>Gigasporaceae</taxon>
        <taxon>Gigaspora</taxon>
    </lineage>
</organism>